<evidence type="ECO:0000256" key="3">
    <source>
        <dbReference type="ARBA" id="ARBA00023015"/>
    </source>
</evidence>
<dbReference type="InterPro" id="IPR011006">
    <property type="entry name" value="CheY-like_superfamily"/>
</dbReference>
<reference evidence="9 11" key="2">
    <citation type="submission" date="2018-03" db="EMBL/GenBank/DDBJ databases">
        <title>Genomic Encyclopedia of Archaeal and Bacterial Type Strains, Phase II (KMG-II): from individual species to whole genera.</title>
        <authorList>
            <person name="Goeker M."/>
        </authorList>
    </citation>
    <scope>NUCLEOTIDE SEQUENCE [LARGE SCALE GENOMIC DNA]</scope>
    <source>
        <strain evidence="9 11">DSM 22727</strain>
    </source>
</reference>
<dbReference type="InterPro" id="IPR007492">
    <property type="entry name" value="LytTR_DNA-bd_dom"/>
</dbReference>
<keyword evidence="11" id="KW-1185">Reference proteome</keyword>
<sequence>MKNNILIVEDEATLYERLRRTLVKQNFIVDEYTKSYEEAIQRIHKKTPDIVLLDINLEGDKNGIQLGEALYKNYNIPFIYLTSLSDNMTFSKGMHTNHEHFIVKTKPRLNVEEITRAIHTAIHKRTVTIDNYKKGVIGLVGYLDEIKNMGRDIISKVKVNYSDIVFFSTAPYTNENNQIEKVEKNYCWFLTINGEYYFLKDSLSSLSRKLPYHYIRINESYIVNVGENINVSRINGSRLKIEKHEFTVSSTYKKETNKRLEHFYG</sequence>
<dbReference type="EMBL" id="JPJI01000032">
    <property type="protein sequence ID" value="KEZ92180.1"/>
    <property type="molecule type" value="Genomic_DNA"/>
</dbReference>
<comment type="caution">
    <text evidence="8">The sequence shown here is derived from an EMBL/GenBank/DDBJ whole genome shotgun (WGS) entry which is preliminary data.</text>
</comment>
<organism evidence="8 10">
    <name type="scientific">Nonlabens ulvanivorans</name>
    <name type="common">Persicivirga ulvanivorans</name>
    <dbReference type="NCBI Taxonomy" id="906888"/>
    <lineage>
        <taxon>Bacteria</taxon>
        <taxon>Pseudomonadati</taxon>
        <taxon>Bacteroidota</taxon>
        <taxon>Flavobacteriia</taxon>
        <taxon>Flavobacteriales</taxon>
        <taxon>Flavobacteriaceae</taxon>
        <taxon>Nonlabens</taxon>
    </lineage>
</organism>
<dbReference type="Proteomes" id="UP000028531">
    <property type="component" value="Unassembled WGS sequence"/>
</dbReference>
<keyword evidence="8" id="KW-0418">Kinase</keyword>
<dbReference type="GO" id="GO:0005829">
    <property type="term" value="C:cytosol"/>
    <property type="evidence" value="ECO:0007669"/>
    <property type="project" value="TreeGrafter"/>
</dbReference>
<keyword evidence="2" id="KW-0902">Two-component regulatory system</keyword>
<evidence type="ECO:0000259" key="7">
    <source>
        <dbReference type="PROSITE" id="PS50110"/>
    </source>
</evidence>
<evidence type="ECO:0000313" key="9">
    <source>
        <dbReference type="EMBL" id="PRX15008.1"/>
    </source>
</evidence>
<dbReference type="Pfam" id="PF00072">
    <property type="entry name" value="Response_reg"/>
    <property type="match status" value="1"/>
</dbReference>
<accession>A0A084JT96</accession>
<dbReference type="SMART" id="SM00448">
    <property type="entry name" value="REC"/>
    <property type="match status" value="1"/>
</dbReference>
<dbReference type="PANTHER" id="PTHR48111:SF1">
    <property type="entry name" value="TWO-COMPONENT RESPONSE REGULATOR ORR33"/>
    <property type="match status" value="1"/>
</dbReference>
<evidence type="ECO:0000313" key="10">
    <source>
        <dbReference type="Proteomes" id="UP000028531"/>
    </source>
</evidence>
<evidence type="ECO:0000256" key="5">
    <source>
        <dbReference type="ARBA" id="ARBA00023163"/>
    </source>
</evidence>
<keyword evidence="4" id="KW-0238">DNA-binding</keyword>
<keyword evidence="5" id="KW-0804">Transcription</keyword>
<feature type="modified residue" description="4-aspartylphosphate" evidence="6">
    <location>
        <position position="54"/>
    </location>
</feature>
<evidence type="ECO:0000256" key="6">
    <source>
        <dbReference type="PROSITE-ProRule" id="PRU00169"/>
    </source>
</evidence>
<dbReference type="Pfam" id="PF04397">
    <property type="entry name" value="LytTR"/>
    <property type="match status" value="1"/>
</dbReference>
<dbReference type="Gene3D" id="2.40.50.1020">
    <property type="entry name" value="LytTr DNA-binding domain"/>
    <property type="match status" value="1"/>
</dbReference>
<dbReference type="SMART" id="SM00850">
    <property type="entry name" value="LytTR"/>
    <property type="match status" value="1"/>
</dbReference>
<keyword evidence="3" id="KW-0805">Transcription regulation</keyword>
<evidence type="ECO:0000313" key="8">
    <source>
        <dbReference type="EMBL" id="KEZ92180.1"/>
    </source>
</evidence>
<dbReference type="GO" id="GO:0000976">
    <property type="term" value="F:transcription cis-regulatory region binding"/>
    <property type="evidence" value="ECO:0007669"/>
    <property type="project" value="TreeGrafter"/>
</dbReference>
<dbReference type="InterPro" id="IPR039420">
    <property type="entry name" value="WalR-like"/>
</dbReference>
<dbReference type="SUPFAM" id="SSF52172">
    <property type="entry name" value="CheY-like"/>
    <property type="match status" value="1"/>
</dbReference>
<dbReference type="GO" id="GO:0000156">
    <property type="term" value="F:phosphorelay response regulator activity"/>
    <property type="evidence" value="ECO:0007669"/>
    <property type="project" value="TreeGrafter"/>
</dbReference>
<dbReference type="AlphaFoldDB" id="A0A084JT96"/>
<dbReference type="PANTHER" id="PTHR48111">
    <property type="entry name" value="REGULATOR OF RPOS"/>
    <property type="match status" value="1"/>
</dbReference>
<name>A0A084JT96_NONUL</name>
<evidence type="ECO:0000256" key="4">
    <source>
        <dbReference type="ARBA" id="ARBA00023125"/>
    </source>
</evidence>
<keyword evidence="8" id="KW-0808">Transferase</keyword>
<evidence type="ECO:0000313" key="11">
    <source>
        <dbReference type="Proteomes" id="UP000239997"/>
    </source>
</evidence>
<proteinExistence type="predicted"/>
<dbReference type="GO" id="GO:0006355">
    <property type="term" value="P:regulation of DNA-templated transcription"/>
    <property type="evidence" value="ECO:0007669"/>
    <property type="project" value="TreeGrafter"/>
</dbReference>
<dbReference type="PROSITE" id="PS50110">
    <property type="entry name" value="RESPONSE_REGULATORY"/>
    <property type="match status" value="1"/>
</dbReference>
<keyword evidence="1 6" id="KW-0597">Phosphoprotein</keyword>
<dbReference type="InterPro" id="IPR001789">
    <property type="entry name" value="Sig_transdc_resp-reg_receiver"/>
</dbReference>
<protein>
    <submittedName>
        <fullName evidence="8">Histidine kinase</fullName>
    </submittedName>
    <submittedName>
        <fullName evidence="9">LytTR family two component transcriptional regulator</fullName>
    </submittedName>
</protein>
<dbReference type="GO" id="GO:0016301">
    <property type="term" value="F:kinase activity"/>
    <property type="evidence" value="ECO:0007669"/>
    <property type="project" value="UniProtKB-KW"/>
</dbReference>
<feature type="domain" description="Response regulatory" evidence="7">
    <location>
        <begin position="4"/>
        <end position="119"/>
    </location>
</feature>
<dbReference type="Proteomes" id="UP000239997">
    <property type="component" value="Unassembled WGS sequence"/>
</dbReference>
<dbReference type="OrthoDB" id="2962330at2"/>
<dbReference type="EMBL" id="PVNA01000001">
    <property type="protein sequence ID" value="PRX15008.1"/>
    <property type="molecule type" value="Genomic_DNA"/>
</dbReference>
<gene>
    <name evidence="8" type="ORF">IL45_08475</name>
    <name evidence="9" type="ORF">LY02_00220</name>
</gene>
<dbReference type="GO" id="GO:0032993">
    <property type="term" value="C:protein-DNA complex"/>
    <property type="evidence" value="ECO:0007669"/>
    <property type="project" value="TreeGrafter"/>
</dbReference>
<evidence type="ECO:0000256" key="1">
    <source>
        <dbReference type="ARBA" id="ARBA00022553"/>
    </source>
</evidence>
<reference evidence="8 10" key="1">
    <citation type="submission" date="2014-07" db="EMBL/GenBank/DDBJ databases">
        <title>Draft genome sequence of Nonlabens ulvanivorans, an ulvan degrading bacterium.</title>
        <authorList>
            <person name="Kopel M."/>
            <person name="Helbert W."/>
            <person name="Henrissat B."/>
            <person name="Doniger T."/>
            <person name="Banin E."/>
        </authorList>
    </citation>
    <scope>NUCLEOTIDE SEQUENCE [LARGE SCALE GENOMIC DNA]</scope>
    <source>
        <strain evidence="8 10">PLR</strain>
    </source>
</reference>
<dbReference type="RefSeq" id="WP_036582698.1">
    <property type="nucleotide sequence ID" value="NZ_JPJI01000032.1"/>
</dbReference>
<dbReference type="Gene3D" id="3.40.50.2300">
    <property type="match status" value="1"/>
</dbReference>
<evidence type="ECO:0000256" key="2">
    <source>
        <dbReference type="ARBA" id="ARBA00023012"/>
    </source>
</evidence>